<feature type="region of interest" description="Disordered" evidence="1">
    <location>
        <begin position="1"/>
        <end position="20"/>
    </location>
</feature>
<dbReference type="EMBL" id="JACHJT010000001">
    <property type="protein sequence ID" value="MBB4933749.1"/>
    <property type="molecule type" value="Genomic_DNA"/>
</dbReference>
<comment type="caution">
    <text evidence="2">The sequence shown here is derived from an EMBL/GenBank/DDBJ whole genome shotgun (WGS) entry which is preliminary data.</text>
</comment>
<dbReference type="Proteomes" id="UP000523007">
    <property type="component" value="Unassembled WGS sequence"/>
</dbReference>
<evidence type="ECO:0000313" key="2">
    <source>
        <dbReference type="EMBL" id="MBB4933749.1"/>
    </source>
</evidence>
<name>A0A7W7W5E1_9ACTN</name>
<proteinExistence type="predicted"/>
<reference evidence="2 3" key="1">
    <citation type="submission" date="2020-08" db="EMBL/GenBank/DDBJ databases">
        <title>Sequencing the genomes of 1000 actinobacteria strains.</title>
        <authorList>
            <person name="Klenk H.-P."/>
        </authorList>
    </citation>
    <scope>NUCLEOTIDE SEQUENCE [LARGE SCALE GENOMIC DNA]</scope>
    <source>
        <strain evidence="2 3">DSM 102030</strain>
    </source>
</reference>
<organism evidence="2 3">
    <name type="scientific">Lipingzhangella halophila</name>
    <dbReference type="NCBI Taxonomy" id="1783352"/>
    <lineage>
        <taxon>Bacteria</taxon>
        <taxon>Bacillati</taxon>
        <taxon>Actinomycetota</taxon>
        <taxon>Actinomycetes</taxon>
        <taxon>Streptosporangiales</taxon>
        <taxon>Nocardiopsidaceae</taxon>
        <taxon>Lipingzhangella</taxon>
    </lineage>
</organism>
<gene>
    <name evidence="2" type="ORF">F4561_004569</name>
</gene>
<keyword evidence="3" id="KW-1185">Reference proteome</keyword>
<dbReference type="AlphaFoldDB" id="A0A7W7W5E1"/>
<protein>
    <submittedName>
        <fullName evidence="2">Uncharacterized protein</fullName>
    </submittedName>
</protein>
<accession>A0A7W7W5E1</accession>
<sequence>MADQHGRACPRGSVPAAVQRARPVPRDLDVVNTWESKLAVLEQEAVRADSPESRVAVAAARAEVAVARARAAAELATVEVTRFASHGGGR</sequence>
<evidence type="ECO:0000256" key="1">
    <source>
        <dbReference type="SAM" id="MobiDB-lite"/>
    </source>
</evidence>
<evidence type="ECO:0000313" key="3">
    <source>
        <dbReference type="Proteomes" id="UP000523007"/>
    </source>
</evidence>